<feature type="region of interest" description="Disordered" evidence="1">
    <location>
        <begin position="81"/>
        <end position="102"/>
    </location>
</feature>
<evidence type="ECO:0000256" key="1">
    <source>
        <dbReference type="SAM" id="MobiDB-lite"/>
    </source>
</evidence>
<name>A0A6M5YZV7_9BACT</name>
<proteinExistence type="predicted"/>
<dbReference type="Proteomes" id="UP000503447">
    <property type="component" value="Chromosome"/>
</dbReference>
<sequence length="102" mass="11741">MQIEWIEEDAATGTKRSVRAEKFARKWSFRVRARRRTNWETPLQVTREMWETLLDALERRLPRREGVTDDDVKQVRAVIAGLPAEPAPEGPPVDAGDADQDK</sequence>
<reference evidence="3" key="1">
    <citation type="submission" date="2020-05" db="EMBL/GenBank/DDBJ databases">
        <title>Frigoriglobus tundricola gen. nov., sp. nov., a psychrotolerant cellulolytic planctomycete of the family Gemmataceae with two divergent copies of 16S rRNA gene.</title>
        <authorList>
            <person name="Kulichevskaya I.S."/>
            <person name="Ivanova A.A."/>
            <person name="Naumoff D.G."/>
            <person name="Beletsky A.V."/>
            <person name="Rijpstra W.I.C."/>
            <person name="Sinninghe Damste J.S."/>
            <person name="Mardanov A.V."/>
            <person name="Ravin N.V."/>
            <person name="Dedysh S.N."/>
        </authorList>
    </citation>
    <scope>NUCLEOTIDE SEQUENCE [LARGE SCALE GENOMIC DNA]</scope>
    <source>
        <strain evidence="3">PL17</strain>
    </source>
</reference>
<evidence type="ECO:0000313" key="2">
    <source>
        <dbReference type="EMBL" id="QJW98741.1"/>
    </source>
</evidence>
<dbReference type="RefSeq" id="WP_171473846.1">
    <property type="nucleotide sequence ID" value="NZ_CP053452.2"/>
</dbReference>
<protein>
    <submittedName>
        <fullName evidence="2">Uncharacterized protein</fullName>
    </submittedName>
</protein>
<keyword evidence="3" id="KW-1185">Reference proteome</keyword>
<evidence type="ECO:0000313" key="3">
    <source>
        <dbReference type="Proteomes" id="UP000503447"/>
    </source>
</evidence>
<accession>A0A6M5YZV7</accession>
<gene>
    <name evidence="2" type="ORF">FTUN_6336</name>
</gene>
<dbReference type="EMBL" id="CP053452">
    <property type="protein sequence ID" value="QJW98741.1"/>
    <property type="molecule type" value="Genomic_DNA"/>
</dbReference>
<dbReference type="KEGG" id="ftj:FTUN_6336"/>
<dbReference type="AlphaFoldDB" id="A0A6M5YZV7"/>
<organism evidence="2 3">
    <name type="scientific">Frigoriglobus tundricola</name>
    <dbReference type="NCBI Taxonomy" id="2774151"/>
    <lineage>
        <taxon>Bacteria</taxon>
        <taxon>Pseudomonadati</taxon>
        <taxon>Planctomycetota</taxon>
        <taxon>Planctomycetia</taxon>
        <taxon>Gemmatales</taxon>
        <taxon>Gemmataceae</taxon>
        <taxon>Frigoriglobus</taxon>
    </lineage>
</organism>